<gene>
    <name evidence="1" type="ORF">LEP1GSC058_3635</name>
</gene>
<dbReference type="RefSeq" id="WP_016549491.1">
    <property type="nucleotide sequence ID" value="NZ_AKWZ02000010.1"/>
</dbReference>
<reference evidence="1" key="1">
    <citation type="submission" date="2013-04" db="EMBL/GenBank/DDBJ databases">
        <authorList>
            <person name="Harkins D.M."/>
            <person name="Durkin A.S."/>
            <person name="Selengut J.D."/>
            <person name="Sanka R."/>
            <person name="DePew J."/>
            <person name="Purushe J."/>
            <person name="Ahmed A."/>
            <person name="van der Linden H."/>
            <person name="Goris M.G.A."/>
            <person name="Hartskeerl R.A."/>
            <person name="Vinetz J.M."/>
            <person name="Sutton G.G."/>
            <person name="Nelson W.C."/>
            <person name="Fouts D.E."/>
        </authorList>
    </citation>
    <scope>NUCLEOTIDE SEQUENCE [LARGE SCALE GENOMIC DNA]</scope>
    <source>
        <strain evidence="1">BUT 6</strain>
    </source>
</reference>
<evidence type="ECO:0000313" key="2">
    <source>
        <dbReference type="Proteomes" id="UP000014540"/>
    </source>
</evidence>
<dbReference type="AlphaFoldDB" id="S3V9B5"/>
<dbReference type="Proteomes" id="UP000014540">
    <property type="component" value="Unassembled WGS sequence"/>
</dbReference>
<keyword evidence="2" id="KW-1185">Reference proteome</keyword>
<dbReference type="STRING" id="1193011.LEP1GSC058_3635"/>
<protein>
    <submittedName>
        <fullName evidence="1">Uncharacterized protein</fullName>
    </submittedName>
</protein>
<organism evidence="1 2">
    <name type="scientific">Leptospira fainei serovar Hurstbridge str. BUT 6</name>
    <dbReference type="NCBI Taxonomy" id="1193011"/>
    <lineage>
        <taxon>Bacteria</taxon>
        <taxon>Pseudomonadati</taxon>
        <taxon>Spirochaetota</taxon>
        <taxon>Spirochaetia</taxon>
        <taxon>Leptospirales</taxon>
        <taxon>Leptospiraceae</taxon>
        <taxon>Leptospira</taxon>
    </lineage>
</organism>
<accession>S3V9B5</accession>
<dbReference type="EMBL" id="AKWZ02000010">
    <property type="protein sequence ID" value="EPG72995.1"/>
    <property type="molecule type" value="Genomic_DNA"/>
</dbReference>
<name>S3V9B5_9LEPT</name>
<dbReference type="OrthoDB" id="337539at2"/>
<comment type="caution">
    <text evidence="1">The sequence shown here is derived from an EMBL/GenBank/DDBJ whole genome shotgun (WGS) entry which is preliminary data.</text>
</comment>
<evidence type="ECO:0000313" key="1">
    <source>
        <dbReference type="EMBL" id="EPG72995.1"/>
    </source>
</evidence>
<proteinExistence type="predicted"/>
<sequence>MSVKKAIRGILVSGILLLASNVPDSAPLYFRTSTRAASCFSPGGPTKEIKNFYTSKLPPEEKAIWIERLSSQEAKSLWQSLDCVYQLRLSKEEKSQLLEDHLRHQEARELLFSYYENHLLSEERTLRFSAFEEKSVKNFLSAKKELLSRLYEAEKASLSEKPLPVETFSNLYLALLLQHWEFFQTAPEFLKEGLNE</sequence>